<keyword evidence="7" id="KW-1185">Reference proteome</keyword>
<dbReference type="Pfam" id="PF00160">
    <property type="entry name" value="Pro_isomerase"/>
    <property type="match status" value="1"/>
</dbReference>
<keyword evidence="3 4" id="KW-0413">Isomerase</keyword>
<feature type="chain" id="PRO_5011833442" description="Peptidyl-prolyl cis-trans isomerase" evidence="4">
    <location>
        <begin position="19"/>
        <end position="183"/>
    </location>
</feature>
<feature type="domain" description="PPIase cyclophilin-type" evidence="5">
    <location>
        <begin position="32"/>
        <end position="183"/>
    </location>
</feature>
<evidence type="ECO:0000256" key="1">
    <source>
        <dbReference type="ARBA" id="ARBA00007365"/>
    </source>
</evidence>
<dbReference type="KEGG" id="paby:Ga0080574_TMP3915"/>
<feature type="signal peptide" evidence="4">
    <location>
        <begin position="1"/>
        <end position="18"/>
    </location>
</feature>
<dbReference type="OrthoDB" id="9807797at2"/>
<dbReference type="PANTHER" id="PTHR45625:SF4">
    <property type="entry name" value="PEPTIDYLPROLYL ISOMERASE DOMAIN AND WD REPEAT-CONTAINING PROTEIN 1"/>
    <property type="match status" value="1"/>
</dbReference>
<dbReference type="PANTHER" id="PTHR45625">
    <property type="entry name" value="PEPTIDYL-PROLYL CIS-TRANS ISOMERASE-RELATED"/>
    <property type="match status" value="1"/>
</dbReference>
<dbReference type="AlphaFoldDB" id="A0A1P8UXY8"/>
<keyword evidence="4" id="KW-0732">Signal</keyword>
<proteinExistence type="inferred from homology"/>
<dbReference type="Gene3D" id="2.40.100.10">
    <property type="entry name" value="Cyclophilin-like"/>
    <property type="match status" value="1"/>
</dbReference>
<protein>
    <recommendedName>
        <fullName evidence="4">Peptidyl-prolyl cis-trans isomerase</fullName>
        <shortName evidence="4">PPIase</shortName>
        <ecNumber evidence="4">5.2.1.8</ecNumber>
    </recommendedName>
</protein>
<accession>A0A1P8UXY8</accession>
<dbReference type="GO" id="GO:0006457">
    <property type="term" value="P:protein folding"/>
    <property type="evidence" value="ECO:0007669"/>
    <property type="project" value="InterPro"/>
</dbReference>
<dbReference type="EC" id="5.2.1.8" evidence="4"/>
<dbReference type="RefSeq" id="WP_076703547.1">
    <property type="nucleotide sequence ID" value="NZ_CP015093.1"/>
</dbReference>
<dbReference type="InterPro" id="IPR002130">
    <property type="entry name" value="Cyclophilin-type_PPIase_dom"/>
</dbReference>
<evidence type="ECO:0000256" key="3">
    <source>
        <dbReference type="ARBA" id="ARBA00023235"/>
    </source>
</evidence>
<dbReference type="STRING" id="1250539.Ga0080574_TMP3915"/>
<evidence type="ECO:0000256" key="2">
    <source>
        <dbReference type="ARBA" id="ARBA00023110"/>
    </source>
</evidence>
<dbReference type="InterPro" id="IPR029000">
    <property type="entry name" value="Cyclophilin-like_dom_sf"/>
</dbReference>
<evidence type="ECO:0000259" key="5">
    <source>
        <dbReference type="PROSITE" id="PS50072"/>
    </source>
</evidence>
<keyword evidence="2 4" id="KW-0697">Rotamase</keyword>
<dbReference type="PRINTS" id="PR00153">
    <property type="entry name" value="CSAPPISMRASE"/>
</dbReference>
<reference evidence="6 7" key="1">
    <citation type="submission" date="2016-04" db="EMBL/GenBank/DDBJ databases">
        <title>Deep-sea bacteria in the southern Pacific.</title>
        <authorList>
            <person name="Tang K."/>
        </authorList>
    </citation>
    <scope>NUCLEOTIDE SEQUENCE [LARGE SCALE GENOMIC DNA]</scope>
    <source>
        <strain evidence="6 7">JLT2014</strain>
    </source>
</reference>
<dbReference type="InterPro" id="IPR044666">
    <property type="entry name" value="Cyclophilin_A-like"/>
</dbReference>
<dbReference type="CDD" id="cd00317">
    <property type="entry name" value="cyclophilin"/>
    <property type="match status" value="1"/>
</dbReference>
<dbReference type="PROSITE" id="PS50072">
    <property type="entry name" value="CSA_PPIASE_2"/>
    <property type="match status" value="1"/>
</dbReference>
<evidence type="ECO:0000313" key="6">
    <source>
        <dbReference type="EMBL" id="APZ54249.1"/>
    </source>
</evidence>
<dbReference type="InterPro" id="IPR020892">
    <property type="entry name" value="Cyclophilin-type_PPIase_CS"/>
</dbReference>
<dbReference type="EMBL" id="CP015093">
    <property type="protein sequence ID" value="APZ54249.1"/>
    <property type="molecule type" value="Genomic_DNA"/>
</dbReference>
<comment type="similarity">
    <text evidence="1 4">Belongs to the cyclophilin-type PPIase family.</text>
</comment>
<sequence length="183" mass="19059" precursor="true">MRSLVAGLFCVLAAPLSAAGLDVTVEGEGANGSFHIELFDDVAPQHAERITTLAEQGAYDGVVFHRVIEGFMAQTGDVQYGKRGGDMRLAGTGGSDLPDLPAEFSDRPFTRGAVGMARSQNPNSANSQFFIMFAPAPHLNGQYTVVGEVTSGMDVVDAIKRGAGRNGAVVGAPDVMVSVEATD</sequence>
<comment type="catalytic activity">
    <reaction evidence="4">
        <text>[protein]-peptidylproline (omega=180) = [protein]-peptidylproline (omega=0)</text>
        <dbReference type="Rhea" id="RHEA:16237"/>
        <dbReference type="Rhea" id="RHEA-COMP:10747"/>
        <dbReference type="Rhea" id="RHEA-COMP:10748"/>
        <dbReference type="ChEBI" id="CHEBI:83833"/>
        <dbReference type="ChEBI" id="CHEBI:83834"/>
        <dbReference type="EC" id="5.2.1.8"/>
    </reaction>
</comment>
<name>A0A1P8UXY8_9RHOB</name>
<gene>
    <name evidence="6" type="ORF">Ga0080574_TMP3915</name>
</gene>
<dbReference type="PROSITE" id="PS00170">
    <property type="entry name" value="CSA_PPIASE_1"/>
    <property type="match status" value="1"/>
</dbReference>
<evidence type="ECO:0000313" key="7">
    <source>
        <dbReference type="Proteomes" id="UP000187059"/>
    </source>
</evidence>
<evidence type="ECO:0000256" key="4">
    <source>
        <dbReference type="RuleBase" id="RU363019"/>
    </source>
</evidence>
<organism evidence="6 7">
    <name type="scientific">Salipiger abyssi</name>
    <dbReference type="NCBI Taxonomy" id="1250539"/>
    <lineage>
        <taxon>Bacteria</taxon>
        <taxon>Pseudomonadati</taxon>
        <taxon>Pseudomonadota</taxon>
        <taxon>Alphaproteobacteria</taxon>
        <taxon>Rhodobacterales</taxon>
        <taxon>Roseobacteraceae</taxon>
        <taxon>Salipiger</taxon>
    </lineage>
</organism>
<comment type="function">
    <text evidence="4">PPIases accelerate the folding of proteins. It catalyzes the cis-trans isomerization of proline imidic peptide bonds in oligopeptides.</text>
</comment>
<dbReference type="Proteomes" id="UP000187059">
    <property type="component" value="Chromosome"/>
</dbReference>
<dbReference type="SUPFAM" id="SSF50891">
    <property type="entry name" value="Cyclophilin-like"/>
    <property type="match status" value="1"/>
</dbReference>
<dbReference type="GO" id="GO:0003755">
    <property type="term" value="F:peptidyl-prolyl cis-trans isomerase activity"/>
    <property type="evidence" value="ECO:0007669"/>
    <property type="project" value="UniProtKB-UniRule"/>
</dbReference>